<evidence type="ECO:0000313" key="2">
    <source>
        <dbReference type="Proteomes" id="UP001221757"/>
    </source>
</evidence>
<evidence type="ECO:0000313" key="1">
    <source>
        <dbReference type="EMBL" id="KAJ7687851.1"/>
    </source>
</evidence>
<reference evidence="1" key="1">
    <citation type="submission" date="2023-03" db="EMBL/GenBank/DDBJ databases">
        <title>Massive genome expansion in bonnet fungi (Mycena s.s.) driven by repeated elements and novel gene families across ecological guilds.</title>
        <authorList>
            <consortium name="Lawrence Berkeley National Laboratory"/>
            <person name="Harder C.B."/>
            <person name="Miyauchi S."/>
            <person name="Viragh M."/>
            <person name="Kuo A."/>
            <person name="Thoen E."/>
            <person name="Andreopoulos B."/>
            <person name="Lu D."/>
            <person name="Skrede I."/>
            <person name="Drula E."/>
            <person name="Henrissat B."/>
            <person name="Morin E."/>
            <person name="Kohler A."/>
            <person name="Barry K."/>
            <person name="LaButti K."/>
            <person name="Morin E."/>
            <person name="Salamov A."/>
            <person name="Lipzen A."/>
            <person name="Mereny Z."/>
            <person name="Hegedus B."/>
            <person name="Baldrian P."/>
            <person name="Stursova M."/>
            <person name="Weitz H."/>
            <person name="Taylor A."/>
            <person name="Grigoriev I.V."/>
            <person name="Nagy L.G."/>
            <person name="Martin F."/>
            <person name="Kauserud H."/>
        </authorList>
    </citation>
    <scope>NUCLEOTIDE SEQUENCE</scope>
    <source>
        <strain evidence="1">CBHHK067</strain>
    </source>
</reference>
<protein>
    <submittedName>
        <fullName evidence="1">Uncharacterized protein</fullName>
    </submittedName>
</protein>
<organism evidence="1 2">
    <name type="scientific">Mycena rosella</name>
    <name type="common">Pink bonnet</name>
    <name type="synonym">Agaricus rosellus</name>
    <dbReference type="NCBI Taxonomy" id="1033263"/>
    <lineage>
        <taxon>Eukaryota</taxon>
        <taxon>Fungi</taxon>
        <taxon>Dikarya</taxon>
        <taxon>Basidiomycota</taxon>
        <taxon>Agaricomycotina</taxon>
        <taxon>Agaricomycetes</taxon>
        <taxon>Agaricomycetidae</taxon>
        <taxon>Agaricales</taxon>
        <taxon>Marasmiineae</taxon>
        <taxon>Mycenaceae</taxon>
        <taxon>Mycena</taxon>
    </lineage>
</organism>
<dbReference type="AlphaFoldDB" id="A0AAD7DDN2"/>
<accession>A0AAD7DDN2</accession>
<dbReference type="Proteomes" id="UP001221757">
    <property type="component" value="Unassembled WGS sequence"/>
</dbReference>
<comment type="caution">
    <text evidence="1">The sequence shown here is derived from an EMBL/GenBank/DDBJ whole genome shotgun (WGS) entry which is preliminary data.</text>
</comment>
<dbReference type="EMBL" id="JARKIE010000084">
    <property type="protein sequence ID" value="KAJ7687851.1"/>
    <property type="molecule type" value="Genomic_DNA"/>
</dbReference>
<gene>
    <name evidence="1" type="ORF">B0H17DRAFT_1203375</name>
</gene>
<name>A0AAD7DDN2_MYCRO</name>
<keyword evidence="2" id="KW-1185">Reference proteome</keyword>
<sequence length="70" mass="7439">MLSYADTSREICRVVVRMWVAGVCAGLDPLISPDGGAEDPPAAASHVVEGWCAEADGLIAWLEVPTGLWR</sequence>
<proteinExistence type="predicted"/>